<dbReference type="PANTHER" id="PTHR43806:SF11">
    <property type="entry name" value="CEREVISIN-RELATED"/>
    <property type="match status" value="1"/>
</dbReference>
<dbReference type="SUPFAM" id="SSF52743">
    <property type="entry name" value="Subtilisin-like"/>
    <property type="match status" value="1"/>
</dbReference>
<evidence type="ECO:0000256" key="5">
    <source>
        <dbReference type="PROSITE-ProRule" id="PRU01240"/>
    </source>
</evidence>
<evidence type="ECO:0000256" key="3">
    <source>
        <dbReference type="ARBA" id="ARBA00022801"/>
    </source>
</evidence>
<sequence length="339" mass="35735">MSPDYPGKYAVDKAHDTVLQRAVNYAAKNNVVNVASAMNAGLDLDNLHEDTSLDRMRRQIEKRQPREVIGQAIDASNNENTFNPLTGLANQQSQGLGGSGLSLASNKGYIVPAMLDGVLAVSAVQKRGTYSVAPLSRADYSNYGSSSIDVAAPGSNVYSTYGTNYAYMSGTSMASPHVAGVASLLKSVHPNYSASQITQLLKKHAKELYGNLEAPTEGLEYRGAGLVNAYASMTEDQEKPAVSAQYSADGGSSWHNLANAIISGKATIRMTATGPVSSASVNVAGQNRSARGNDSYNGNASITVDVDFSTLTAVEAHSMTIKAYGLNYDVSNDDVSKTI</sequence>
<evidence type="ECO:0000256" key="1">
    <source>
        <dbReference type="ARBA" id="ARBA00011073"/>
    </source>
</evidence>
<dbReference type="PROSITE" id="PS51892">
    <property type="entry name" value="SUBTILASE"/>
    <property type="match status" value="1"/>
</dbReference>
<protein>
    <submittedName>
        <fullName evidence="7">S8 family serine peptidase</fullName>
    </submittedName>
</protein>
<proteinExistence type="inferred from homology"/>
<dbReference type="GO" id="GO:0004252">
    <property type="term" value="F:serine-type endopeptidase activity"/>
    <property type="evidence" value="ECO:0007669"/>
    <property type="project" value="InterPro"/>
</dbReference>
<comment type="caution">
    <text evidence="7">The sequence shown here is derived from an EMBL/GenBank/DDBJ whole genome shotgun (WGS) entry which is preliminary data.</text>
</comment>
<feature type="domain" description="Peptidase S8/S53" evidence="6">
    <location>
        <begin position="92"/>
        <end position="208"/>
    </location>
</feature>
<keyword evidence="3" id="KW-0378">Hydrolase</keyword>
<comment type="similarity">
    <text evidence="1 5">Belongs to the peptidase S8 family.</text>
</comment>
<dbReference type="InterPro" id="IPR023828">
    <property type="entry name" value="Peptidase_S8_Ser-AS"/>
</dbReference>
<evidence type="ECO:0000259" key="6">
    <source>
        <dbReference type="Pfam" id="PF00082"/>
    </source>
</evidence>
<dbReference type="Pfam" id="PF00082">
    <property type="entry name" value="Peptidase_S8"/>
    <property type="match status" value="1"/>
</dbReference>
<gene>
    <name evidence="7" type="ORF">GKG27_28395</name>
</gene>
<dbReference type="AlphaFoldDB" id="A0A6C9EFX3"/>
<dbReference type="InterPro" id="IPR036852">
    <property type="entry name" value="Peptidase_S8/S53_dom_sf"/>
</dbReference>
<keyword evidence="4" id="KW-0720">Serine protease</keyword>
<feature type="non-terminal residue" evidence="7">
    <location>
        <position position="339"/>
    </location>
</feature>
<evidence type="ECO:0000256" key="4">
    <source>
        <dbReference type="ARBA" id="ARBA00022825"/>
    </source>
</evidence>
<reference evidence="7" key="1">
    <citation type="journal article" date="2019" name="Nat. Med.">
        <title>A library of human gut bacterial isolates paired with longitudinal multiomics data enables mechanistic microbiome research.</title>
        <authorList>
            <person name="Poyet M."/>
            <person name="Groussin M."/>
            <person name="Gibbons S.M."/>
            <person name="Avila-Pacheco J."/>
            <person name="Jiang X."/>
            <person name="Kearney S.M."/>
            <person name="Perrotta A.R."/>
            <person name="Berdy B."/>
            <person name="Zhao S."/>
            <person name="Lieberman T.D."/>
            <person name="Swanson P.K."/>
            <person name="Smith M."/>
            <person name="Roesemann S."/>
            <person name="Alexander J.E."/>
            <person name="Rich S.A."/>
            <person name="Livny J."/>
            <person name="Vlamakis H."/>
            <person name="Clish C."/>
            <person name="Bullock K."/>
            <person name="Deik A."/>
            <person name="Scott J."/>
            <person name="Pierce K.A."/>
            <person name="Xavier R.J."/>
            <person name="Alm E.J."/>
        </authorList>
    </citation>
    <scope>NUCLEOTIDE SEQUENCE</scope>
    <source>
        <strain evidence="7">BIOML-A260</strain>
    </source>
</reference>
<organism evidence="7">
    <name type="scientific">Escherichia coli</name>
    <dbReference type="NCBI Taxonomy" id="562"/>
    <lineage>
        <taxon>Bacteria</taxon>
        <taxon>Pseudomonadati</taxon>
        <taxon>Pseudomonadota</taxon>
        <taxon>Gammaproteobacteria</taxon>
        <taxon>Enterobacterales</taxon>
        <taxon>Enterobacteriaceae</taxon>
        <taxon>Escherichia</taxon>
    </lineage>
</organism>
<evidence type="ECO:0000256" key="2">
    <source>
        <dbReference type="ARBA" id="ARBA00022670"/>
    </source>
</evidence>
<dbReference type="PANTHER" id="PTHR43806">
    <property type="entry name" value="PEPTIDASE S8"/>
    <property type="match status" value="1"/>
</dbReference>
<dbReference type="Gene3D" id="3.40.50.200">
    <property type="entry name" value="Peptidase S8/S53 domain"/>
    <property type="match status" value="1"/>
</dbReference>
<name>A0A6C9EFX3_ECOLX</name>
<dbReference type="EMBL" id="WKYP01000461">
    <property type="protein sequence ID" value="MSD82835.1"/>
    <property type="molecule type" value="Genomic_DNA"/>
</dbReference>
<accession>A0A6C9EFX3</accession>
<dbReference type="GO" id="GO:0006508">
    <property type="term" value="P:proteolysis"/>
    <property type="evidence" value="ECO:0007669"/>
    <property type="project" value="UniProtKB-KW"/>
</dbReference>
<dbReference type="InterPro" id="IPR050131">
    <property type="entry name" value="Peptidase_S8_subtilisin-like"/>
</dbReference>
<dbReference type="PROSITE" id="PS00138">
    <property type="entry name" value="SUBTILASE_SER"/>
    <property type="match status" value="1"/>
</dbReference>
<dbReference type="InterPro" id="IPR000209">
    <property type="entry name" value="Peptidase_S8/S53_dom"/>
</dbReference>
<keyword evidence="2" id="KW-0645">Protease</keyword>
<comment type="caution">
    <text evidence="5">Lacks conserved residue(s) required for the propagation of feature annotation.</text>
</comment>
<evidence type="ECO:0000313" key="7">
    <source>
        <dbReference type="EMBL" id="MSD82835.1"/>
    </source>
</evidence>